<evidence type="ECO:0000313" key="11">
    <source>
        <dbReference type="Proteomes" id="UP000036932"/>
    </source>
</evidence>
<comment type="caution">
    <text evidence="10">The sequence shown here is derived from an EMBL/GenBank/DDBJ whole genome shotgun (WGS) entry which is preliminary data.</text>
</comment>
<comment type="similarity">
    <text evidence="2">Belongs to the UPF0702 family.</text>
</comment>
<feature type="transmembrane region" description="Helical" evidence="7">
    <location>
        <begin position="6"/>
        <end position="26"/>
    </location>
</feature>
<keyword evidence="11" id="KW-1185">Reference proteome</keyword>
<evidence type="ECO:0000256" key="1">
    <source>
        <dbReference type="ARBA" id="ARBA00004651"/>
    </source>
</evidence>
<evidence type="ECO:0000259" key="9">
    <source>
        <dbReference type="Pfam" id="PF20730"/>
    </source>
</evidence>
<dbReference type="InterPro" id="IPR023090">
    <property type="entry name" value="UPF0702_alpha/beta_dom_sf"/>
</dbReference>
<evidence type="ECO:0000313" key="10">
    <source>
        <dbReference type="EMBL" id="KOR89210.1"/>
    </source>
</evidence>
<keyword evidence="6 7" id="KW-0472">Membrane</keyword>
<comment type="subcellular location">
    <subcellularLocation>
        <location evidence="1">Cell membrane</location>
        <topology evidence="1">Multi-pass membrane protein</topology>
    </subcellularLocation>
</comment>
<evidence type="ECO:0000256" key="2">
    <source>
        <dbReference type="ARBA" id="ARBA00006448"/>
    </source>
</evidence>
<keyword evidence="5 7" id="KW-1133">Transmembrane helix</keyword>
<protein>
    <recommendedName>
        <fullName evidence="12">DUF421 domain-containing protein</fullName>
    </recommendedName>
</protein>
<name>A0A0M1P4G9_9BACL</name>
<sequence length="236" mass="26941">MVENAIILFRSFSAFVLLLIITRILGKQTLSNMNFHEFVTAVVMGSIAANLAFNEKLQTMHLVISLAVFTGTSYLLSKIVVKKRNIRMWAEGTPTVIIESGKILDDNLKKNNLTIDTLNQMLRQKDIFDYSEIEYALLEINGKISVMKKKQHQNVTLKDLRKGSNASQKMPIELIMDGNLLEKNMKVNSIQPDWIIEKLNARGKKVNDVFYAVKGSDGQLYMDFYKDKIQHPIDIE</sequence>
<dbReference type="PATRIC" id="fig|1705565.3.peg.3667"/>
<dbReference type="GO" id="GO:0005886">
    <property type="term" value="C:plasma membrane"/>
    <property type="evidence" value="ECO:0007669"/>
    <property type="project" value="UniProtKB-SubCell"/>
</dbReference>
<evidence type="ECO:0008006" key="12">
    <source>
        <dbReference type="Google" id="ProtNLM"/>
    </source>
</evidence>
<keyword evidence="4 7" id="KW-0812">Transmembrane</keyword>
<dbReference type="OrthoDB" id="9778331at2"/>
<dbReference type="InterPro" id="IPR007353">
    <property type="entry name" value="DUF421"/>
</dbReference>
<reference evidence="11" key="1">
    <citation type="submission" date="2015-08" db="EMBL/GenBank/DDBJ databases">
        <title>Genome sequencing project for genomic taxonomy and phylogenomics of Bacillus-like bacteria.</title>
        <authorList>
            <person name="Liu B."/>
            <person name="Wang J."/>
            <person name="Zhu Y."/>
            <person name="Liu G."/>
            <person name="Chen Q."/>
            <person name="Chen Z."/>
            <person name="Lan J."/>
            <person name="Che J."/>
            <person name="Ge C."/>
            <person name="Shi H."/>
            <person name="Pan Z."/>
            <person name="Liu X."/>
        </authorList>
    </citation>
    <scope>NUCLEOTIDE SEQUENCE [LARGE SCALE GENOMIC DNA]</scope>
    <source>
        <strain evidence="11">FJAT-22460</strain>
    </source>
</reference>
<feature type="transmembrane region" description="Helical" evidence="7">
    <location>
        <begin position="60"/>
        <end position="81"/>
    </location>
</feature>
<dbReference type="RefSeq" id="WP_054402253.1">
    <property type="nucleotide sequence ID" value="NZ_LIUT01000001.1"/>
</dbReference>
<feature type="domain" description="YetF-like N-terminal transmembrane" evidence="9">
    <location>
        <begin position="9"/>
        <end position="77"/>
    </location>
</feature>
<dbReference type="Pfam" id="PF04239">
    <property type="entry name" value="DUF421"/>
    <property type="match status" value="1"/>
</dbReference>
<dbReference type="Gene3D" id="3.30.240.20">
    <property type="entry name" value="bsu07140 like domains"/>
    <property type="match status" value="2"/>
</dbReference>
<proteinExistence type="inferred from homology"/>
<evidence type="ECO:0000256" key="4">
    <source>
        <dbReference type="ARBA" id="ARBA00022692"/>
    </source>
</evidence>
<dbReference type="EMBL" id="LIUT01000001">
    <property type="protein sequence ID" value="KOR89210.1"/>
    <property type="molecule type" value="Genomic_DNA"/>
</dbReference>
<evidence type="ECO:0000256" key="5">
    <source>
        <dbReference type="ARBA" id="ARBA00022989"/>
    </source>
</evidence>
<evidence type="ECO:0000259" key="8">
    <source>
        <dbReference type="Pfam" id="PF04239"/>
    </source>
</evidence>
<accession>A0A0M1P4G9</accession>
<feature type="domain" description="YetF C-terminal" evidence="8">
    <location>
        <begin position="82"/>
        <end position="212"/>
    </location>
</feature>
<dbReference type="AlphaFoldDB" id="A0A0M1P4G9"/>
<dbReference type="Proteomes" id="UP000036932">
    <property type="component" value="Unassembled WGS sequence"/>
</dbReference>
<dbReference type="PANTHER" id="PTHR34582:SF7">
    <property type="entry name" value="UPF0702 TRANSMEMBRANE PROTEIN YDFS"/>
    <property type="match status" value="1"/>
</dbReference>
<gene>
    <name evidence="10" type="ORF">AM231_08605</name>
</gene>
<dbReference type="InterPro" id="IPR048454">
    <property type="entry name" value="YetF_N"/>
</dbReference>
<dbReference type="PANTHER" id="PTHR34582">
    <property type="entry name" value="UPF0702 TRANSMEMBRANE PROTEIN YCAP"/>
    <property type="match status" value="1"/>
</dbReference>
<dbReference type="Pfam" id="PF20730">
    <property type="entry name" value="YetF_N"/>
    <property type="match status" value="1"/>
</dbReference>
<evidence type="ECO:0000256" key="3">
    <source>
        <dbReference type="ARBA" id="ARBA00022475"/>
    </source>
</evidence>
<organism evidence="10 11">
    <name type="scientific">Paenibacillus solani</name>
    <dbReference type="NCBI Taxonomy" id="1705565"/>
    <lineage>
        <taxon>Bacteria</taxon>
        <taxon>Bacillati</taxon>
        <taxon>Bacillota</taxon>
        <taxon>Bacilli</taxon>
        <taxon>Bacillales</taxon>
        <taxon>Paenibacillaceae</taxon>
        <taxon>Paenibacillus</taxon>
    </lineage>
</organism>
<evidence type="ECO:0000256" key="6">
    <source>
        <dbReference type="ARBA" id="ARBA00023136"/>
    </source>
</evidence>
<keyword evidence="3" id="KW-1003">Cell membrane</keyword>
<evidence type="ECO:0000256" key="7">
    <source>
        <dbReference type="SAM" id="Phobius"/>
    </source>
</evidence>